<keyword evidence="2" id="KW-1185">Reference proteome</keyword>
<accession>A0AAE0W590</accession>
<sequence length="112" mass="12775">MFFLKASYENISLNPDKHTGLVDNSEMKIIRMDYSIYYATNELFQKKLYQKVADPRMLIANEHCSFPEETKFGSRQGNDDLSSLKLNADLVSFKVKDLNNTNIDTDGGSVKV</sequence>
<evidence type="ECO:0000313" key="1">
    <source>
        <dbReference type="EMBL" id="KAK3602578.1"/>
    </source>
</evidence>
<dbReference type="Proteomes" id="UP001195483">
    <property type="component" value="Unassembled WGS sequence"/>
</dbReference>
<gene>
    <name evidence="1" type="ORF">CHS0354_020641</name>
</gene>
<dbReference type="EMBL" id="JAEAOA010001258">
    <property type="protein sequence ID" value="KAK3602578.1"/>
    <property type="molecule type" value="Genomic_DNA"/>
</dbReference>
<dbReference type="AlphaFoldDB" id="A0AAE0W590"/>
<organism evidence="1 2">
    <name type="scientific">Potamilus streckersoni</name>
    <dbReference type="NCBI Taxonomy" id="2493646"/>
    <lineage>
        <taxon>Eukaryota</taxon>
        <taxon>Metazoa</taxon>
        <taxon>Spiralia</taxon>
        <taxon>Lophotrochozoa</taxon>
        <taxon>Mollusca</taxon>
        <taxon>Bivalvia</taxon>
        <taxon>Autobranchia</taxon>
        <taxon>Heteroconchia</taxon>
        <taxon>Palaeoheterodonta</taxon>
        <taxon>Unionida</taxon>
        <taxon>Unionoidea</taxon>
        <taxon>Unionidae</taxon>
        <taxon>Ambleminae</taxon>
        <taxon>Lampsilini</taxon>
        <taxon>Potamilus</taxon>
    </lineage>
</organism>
<protein>
    <submittedName>
        <fullName evidence="1">Uncharacterized protein</fullName>
    </submittedName>
</protein>
<reference evidence="1" key="2">
    <citation type="journal article" date="2021" name="Genome Biol. Evol.">
        <title>Developing a high-quality reference genome for a parasitic bivalve with doubly uniparental inheritance (Bivalvia: Unionida).</title>
        <authorList>
            <person name="Smith C.H."/>
        </authorList>
    </citation>
    <scope>NUCLEOTIDE SEQUENCE</scope>
    <source>
        <strain evidence="1">CHS0354</strain>
        <tissue evidence="1">Mantle</tissue>
    </source>
</reference>
<proteinExistence type="predicted"/>
<name>A0AAE0W590_9BIVA</name>
<reference evidence="1" key="3">
    <citation type="submission" date="2023-05" db="EMBL/GenBank/DDBJ databases">
        <authorList>
            <person name="Smith C.H."/>
        </authorList>
    </citation>
    <scope>NUCLEOTIDE SEQUENCE</scope>
    <source>
        <strain evidence="1">CHS0354</strain>
        <tissue evidence="1">Mantle</tissue>
    </source>
</reference>
<reference evidence="1" key="1">
    <citation type="journal article" date="2021" name="Genome Biol. Evol.">
        <title>A High-Quality Reference Genome for a Parasitic Bivalve with Doubly Uniparental Inheritance (Bivalvia: Unionida).</title>
        <authorList>
            <person name="Smith C.H."/>
        </authorList>
    </citation>
    <scope>NUCLEOTIDE SEQUENCE</scope>
    <source>
        <strain evidence="1">CHS0354</strain>
    </source>
</reference>
<evidence type="ECO:0000313" key="2">
    <source>
        <dbReference type="Proteomes" id="UP001195483"/>
    </source>
</evidence>
<comment type="caution">
    <text evidence="1">The sequence shown here is derived from an EMBL/GenBank/DDBJ whole genome shotgun (WGS) entry which is preliminary data.</text>
</comment>